<dbReference type="eggNOG" id="COG3568">
    <property type="taxonomic scope" value="Bacteria"/>
</dbReference>
<evidence type="ECO:0000256" key="1">
    <source>
        <dbReference type="SAM" id="SignalP"/>
    </source>
</evidence>
<feature type="signal peptide" evidence="1">
    <location>
        <begin position="1"/>
        <end position="21"/>
    </location>
</feature>
<dbReference type="GeneID" id="77849907"/>
<keyword evidence="1" id="KW-0732">Signal</keyword>
<dbReference type="EMBL" id="ADLE01000018">
    <property type="protein sequence ID" value="EJZ62049.1"/>
    <property type="molecule type" value="Genomic_DNA"/>
</dbReference>
<dbReference type="OrthoDB" id="5447300at2"/>
<dbReference type="Proteomes" id="UP000006044">
    <property type="component" value="Unassembled WGS sequence"/>
</dbReference>
<evidence type="ECO:0008006" key="4">
    <source>
        <dbReference type="Google" id="ProtNLM"/>
    </source>
</evidence>
<gene>
    <name evidence="2" type="ORF">HMPREF9448_02730</name>
</gene>
<dbReference type="InterPro" id="IPR036691">
    <property type="entry name" value="Endo/exonu/phosph_ase_sf"/>
</dbReference>
<organism evidence="2 3">
    <name type="scientific">Barnesiella intestinihominis YIT 11860</name>
    <dbReference type="NCBI Taxonomy" id="742726"/>
    <lineage>
        <taxon>Bacteria</taxon>
        <taxon>Pseudomonadati</taxon>
        <taxon>Bacteroidota</taxon>
        <taxon>Bacteroidia</taxon>
        <taxon>Bacteroidales</taxon>
        <taxon>Barnesiellaceae</taxon>
        <taxon>Barnesiella</taxon>
    </lineage>
</organism>
<reference evidence="2 3" key="1">
    <citation type="submission" date="2012-08" db="EMBL/GenBank/DDBJ databases">
        <title>The Genome Sequence of Barnesiella intestinihominis YIT 11860.</title>
        <authorList>
            <consortium name="The Broad Institute Genome Sequencing Platform"/>
            <person name="Earl A."/>
            <person name="Ward D."/>
            <person name="Feldgarden M."/>
            <person name="Gevers D."/>
            <person name="Morotomi M."/>
            <person name="Walker B."/>
            <person name="Young S.K."/>
            <person name="Zeng Q."/>
            <person name="Gargeya S."/>
            <person name="Fitzgerald M."/>
            <person name="Haas B."/>
            <person name="Abouelleil A."/>
            <person name="Alvarado L."/>
            <person name="Arachchi H.M."/>
            <person name="Berlin A.M."/>
            <person name="Chapman S.B."/>
            <person name="Goldberg J."/>
            <person name="Griggs A."/>
            <person name="Gujja S."/>
            <person name="Hansen M."/>
            <person name="Howarth C."/>
            <person name="Imamovic A."/>
            <person name="Larimer J."/>
            <person name="McCowen C."/>
            <person name="Montmayeur A."/>
            <person name="Murphy C."/>
            <person name="Neiman D."/>
            <person name="Pearson M."/>
            <person name="Priest M."/>
            <person name="Roberts A."/>
            <person name="Saif S."/>
            <person name="Shea T."/>
            <person name="Sisk P."/>
            <person name="Sykes S."/>
            <person name="Wortman J."/>
            <person name="Nusbaum C."/>
            <person name="Birren B."/>
        </authorList>
    </citation>
    <scope>NUCLEOTIDE SEQUENCE [LARGE SCALE GENOMIC DNA]</scope>
    <source>
        <strain evidence="2 3">YIT 11860</strain>
    </source>
</reference>
<feature type="chain" id="PRO_5003840684" description="Endonuclease/exonuclease/phosphatase domain-containing protein" evidence="1">
    <location>
        <begin position="22"/>
        <end position="279"/>
    </location>
</feature>
<dbReference type="SUPFAM" id="SSF56219">
    <property type="entry name" value="DNase I-like"/>
    <property type="match status" value="1"/>
</dbReference>
<dbReference type="RefSeq" id="WP_008863103.1">
    <property type="nucleotide sequence ID" value="NZ_JH815206.1"/>
</dbReference>
<proteinExistence type="predicted"/>
<name>K0X3B1_9BACT</name>
<evidence type="ECO:0000313" key="2">
    <source>
        <dbReference type="EMBL" id="EJZ62049.1"/>
    </source>
</evidence>
<accession>K0X3B1</accession>
<evidence type="ECO:0000313" key="3">
    <source>
        <dbReference type="Proteomes" id="UP000006044"/>
    </source>
</evidence>
<dbReference type="AlphaFoldDB" id="K0X3B1"/>
<dbReference type="Gene3D" id="3.60.10.10">
    <property type="entry name" value="Endonuclease/exonuclease/phosphatase"/>
    <property type="match status" value="1"/>
</dbReference>
<comment type="caution">
    <text evidence="2">The sequence shown here is derived from an EMBL/GenBank/DDBJ whole genome shotgun (WGS) entry which is preliminary data.</text>
</comment>
<dbReference type="PROSITE" id="PS51257">
    <property type="entry name" value="PROKAR_LIPOPROTEIN"/>
    <property type="match status" value="1"/>
</dbReference>
<protein>
    <recommendedName>
        <fullName evidence="4">Endonuclease/exonuclease/phosphatase domain-containing protein</fullName>
    </recommendedName>
</protein>
<keyword evidence="3" id="KW-1185">Reference proteome</keyword>
<dbReference type="STRING" id="742726.HMPREF9448_02730"/>
<sequence length="279" mass="30191">MKTHFKFILCFVGILSITACGSSDPDLPGSGGTGGDDETLVTLAGDRSFSLLSLSAGKGLASGTYNIQPLAAFIQENNTDVVALQDVDFGTARTGKKNLVGEVANRCSKDGQRRQGIFASTGREDGGETGVALFVRECFYGTNKVNLNDELVLLTAPYELGSGETVLIATCQFDKEDANKRVRQAEALAAYADQVKQNIVICASVYENESGNVFNILKKKYRRSCKFSSENTYPAVQPESRFDYVLTPLSQNWGTQAVQVKGDQTVSDHKALFLRIGLK</sequence>
<dbReference type="HOGENOM" id="CLU_996242_0_0_10"/>